<evidence type="ECO:0000256" key="1">
    <source>
        <dbReference type="ARBA" id="ARBA00004613"/>
    </source>
</evidence>
<dbReference type="Pfam" id="PF24973">
    <property type="entry name" value="EGF_LMN_ATRN"/>
    <property type="match status" value="1"/>
</dbReference>
<feature type="signal peptide" evidence="10">
    <location>
        <begin position="1"/>
        <end position="25"/>
    </location>
</feature>
<dbReference type="EMBL" id="CAJNOC010000029">
    <property type="protein sequence ID" value="CAF0708121.1"/>
    <property type="molecule type" value="Genomic_DNA"/>
</dbReference>
<keyword evidence="5 8" id="KW-1015">Disulfide bond</keyword>
<keyword evidence="9" id="KW-0175">Coiled coil</keyword>
<dbReference type="Pfam" id="PF00053">
    <property type="entry name" value="EGF_laminin"/>
    <property type="match status" value="9"/>
</dbReference>
<keyword evidence="6" id="KW-0325">Glycoprotein</keyword>
<dbReference type="SMART" id="SM00180">
    <property type="entry name" value="EGF_Lam"/>
    <property type="match status" value="10"/>
</dbReference>
<keyword evidence="2" id="KW-0964">Secreted</keyword>
<dbReference type="FunFam" id="2.10.25.10:FF:000166">
    <property type="entry name" value="laminin subunit gamma-1"/>
    <property type="match status" value="1"/>
</dbReference>
<reference evidence="14" key="1">
    <citation type="submission" date="2021-02" db="EMBL/GenBank/DDBJ databases">
        <authorList>
            <person name="Nowell W R."/>
        </authorList>
    </citation>
    <scope>NUCLEOTIDE SEQUENCE</scope>
    <source>
        <strain evidence="14">Ploen Becks lab</strain>
    </source>
</reference>
<dbReference type="PROSITE" id="PS01248">
    <property type="entry name" value="EGF_LAM_1"/>
    <property type="match status" value="5"/>
</dbReference>
<feature type="disulfide bond" evidence="8">
    <location>
        <begin position="966"/>
        <end position="975"/>
    </location>
</feature>
<protein>
    <recommendedName>
        <fullName evidence="16">Laminin subunit gamma-1</fullName>
    </recommendedName>
</protein>
<dbReference type="FunFam" id="2.10.25.10:FF:000051">
    <property type="entry name" value="Laminin subunit alpha 4"/>
    <property type="match status" value="1"/>
</dbReference>
<comment type="caution">
    <text evidence="8">Lacks conserved residue(s) required for the propagation of feature annotation.</text>
</comment>
<dbReference type="PROSITE" id="PS50027">
    <property type="entry name" value="EGF_LAM_2"/>
    <property type="match status" value="6"/>
</dbReference>
<feature type="domain" description="Laminin EGF-like" evidence="11">
    <location>
        <begin position="447"/>
        <end position="499"/>
    </location>
</feature>
<evidence type="ECO:0000256" key="2">
    <source>
        <dbReference type="ARBA" id="ARBA00022525"/>
    </source>
</evidence>
<feature type="disulfide bond" evidence="8">
    <location>
        <begin position="420"/>
        <end position="429"/>
    </location>
</feature>
<feature type="disulfide bond" evidence="8">
    <location>
        <begin position="917"/>
        <end position="926"/>
    </location>
</feature>
<dbReference type="PRINTS" id="PR00011">
    <property type="entry name" value="EGFLAMININ"/>
</dbReference>
<dbReference type="InterPro" id="IPR050440">
    <property type="entry name" value="Laminin/Netrin_ECM"/>
</dbReference>
<evidence type="ECO:0000256" key="8">
    <source>
        <dbReference type="PROSITE-ProRule" id="PRU00460"/>
    </source>
</evidence>
<dbReference type="Gene3D" id="2.10.25.10">
    <property type="entry name" value="Laminin"/>
    <property type="match status" value="9"/>
</dbReference>
<evidence type="ECO:0000256" key="3">
    <source>
        <dbReference type="ARBA" id="ARBA00022729"/>
    </source>
</evidence>
<dbReference type="PANTHER" id="PTHR10574:SF435">
    <property type="entry name" value="LAMININ SUBUNIT GAMMA-1"/>
    <property type="match status" value="1"/>
</dbReference>
<name>A0A813M3Q0_9BILA</name>
<feature type="disulfide bond" evidence="8">
    <location>
        <begin position="470"/>
        <end position="479"/>
    </location>
</feature>
<evidence type="ECO:0000256" key="10">
    <source>
        <dbReference type="SAM" id="SignalP"/>
    </source>
</evidence>
<sequence length="1623" mass="183992">MIIRKFRTQILPIVFLALSILELNAQESCYDHTNKPVRCYPEFINAVFNRPVEVTNTCGDVESEFCVQTNLHGSSSSLDYVDRDSERCDVCDNRRRDKSHPPEYLTDYNSQDNLTWWQSDTMEYNIQYPNSINLTLHLGKSFDITYIQVKFHSPRPESFAIYKKTNESSDWVPYQFYSANCEQIYSKPNREIITRDNEAFALCTDEFSDIAPLSGGSVAFSTLEGRPNAYNFENSDELKEWVTATDIRITLNRLNTFGDELFGDPKVLRSYFYAISDISVGGRCKCNGHADRCVTYQDKDFEEKYKCDCKHNTDGVDCEKCLPFFNDRPWSPATYSEANECVPCNCNGLSDKCFFNATLYDQTGHGGHCYDCQRNTDGVHCENCKFGYYRREYDNECIDCQCHKDGSLSLQCDPAGRCKCKPGVTGDKCDRCLPNHYDLTGDGCKLCNCDPEGSFDSPPVCDQRDGKCRCKQNVEGQNCEKCKPGFFGKDGNLTSGCLQCFCYGHSSNCNGSKNHVSVLLESSSRFNNLIDWTSTDANGNNVFVGQDDSNDGIFVNTQDKEVWFNAPSQFLGQQRNTYNQELSLKLKFQVGKSTLSKKDLIIENSNNNLQIYRTLYDQANNLRIKNDPLDTVEQEFIFKLKETDGWRPTLSSKDFQRLLSNITSIKIKANVDYTFLQSFSIKSAEKVSKNSGADFTPAKWIEECTCPPSHTGQFCENCAPGFRREIQFGDSFIKCVPCSCNNHSLSCDSSSGKCNCLHQTTGENCESCKEGYYGNALQGTPNDCRKCPCPNDGPCAEFYNYQSGTNEVVCLKCPAGTKGNLCDLCDDGHYEVERTASKLVCEKCKCNSNIDENAVGNCDTTGKCLRCIYNTTGNQCESCLPSYWGNALSDIKCHACECNSKGSNNNSCNLDNGQCNCKPNVIGRQCDKCKDTFWNLDSGEGCQECRCNPLGSIDLNCDEKTGRCECRPGVQGLKCDECMPNYFGFSSDGCKKCDCDPNGSLDMQCNELGQCLCKENIAGLKCNQCKENFYNFTMGCKRCDDCYNLVQDAVNNLRKNISLLENSLNKIIPESMSQDASDKNQELQEKLELVKNKVDDLHDSYFRKNLFNSSYKETVKMLEETTQNLTSELKKLQKPYDSFEKKLMELNSLKDKLKKVQDNVELQLTLNSISLQQLETEDIIEKKKEQFEKDKQDEKIVKLSEIARSTRDKANEQEKLAKGLSSSVHTFLQGSTKAISDIQDLLNKFELIKTQPDTDYDFLAKTSNLLAKESQDVRIQLDKEIENLNKLNSKLNSFALKNNYDNDVLTEENYKFFSESIGKLKEESEKLNKKLSEFSETAQSDLEKAKDAVKQATLKDKDMQKLLERSEKAKTKVDEAFNATSQSFKDAQKILDTLENFETVFKLNKERADKAENLKPEIESNIQESRTLSDKLESAIENNKKVLSESKSLIEGVDNNVEKSSKELELLKSKSSDLNNKTIILSNFVNDLTADHQDKSESIESTLSKYNELSDKLVKVQNKAEKIVDKSQSLLNRISNSEDDLASLKDLDLTLKDLSIDAINRLNFKFDQVVSELDLLNELDDQIADLQRRYERSNEELKIYEREIPLLKQNVLDLDRIQKSMCS</sequence>
<feature type="disulfide bond" evidence="8">
    <location>
        <begin position="756"/>
        <end position="765"/>
    </location>
</feature>
<evidence type="ECO:0000256" key="9">
    <source>
        <dbReference type="SAM" id="Coils"/>
    </source>
</evidence>
<comment type="caution">
    <text evidence="14">The sequence shown here is derived from an EMBL/GenBank/DDBJ whole genome shotgun (WGS) entry which is preliminary data.</text>
</comment>
<dbReference type="Gene3D" id="2.60.120.260">
    <property type="entry name" value="Galactose-binding domain-like"/>
    <property type="match status" value="1"/>
</dbReference>
<dbReference type="PROSITE" id="PS51115">
    <property type="entry name" value="LAMININ_IVA"/>
    <property type="match status" value="1"/>
</dbReference>
<evidence type="ECO:0000256" key="6">
    <source>
        <dbReference type="ARBA" id="ARBA00023180"/>
    </source>
</evidence>
<accession>A0A813M3Q0</accession>
<feature type="domain" description="Laminin EGF-like" evidence="11">
    <location>
        <begin position="896"/>
        <end position="944"/>
    </location>
</feature>
<feature type="coiled-coil region" evidence="9">
    <location>
        <begin position="1450"/>
        <end position="1610"/>
    </location>
</feature>
<feature type="domain" description="Laminin EGF-like" evidence="11">
    <location>
        <begin position="945"/>
        <end position="992"/>
    </location>
</feature>
<evidence type="ECO:0000256" key="4">
    <source>
        <dbReference type="ARBA" id="ARBA00022737"/>
    </source>
</evidence>
<dbReference type="OrthoDB" id="430826at2759"/>
<feature type="disulfide bond" evidence="8">
    <location>
        <begin position="945"/>
        <end position="957"/>
    </location>
</feature>
<dbReference type="SMART" id="SM00136">
    <property type="entry name" value="LamNT"/>
    <property type="match status" value="1"/>
</dbReference>
<comment type="subcellular location">
    <subcellularLocation>
        <location evidence="1">Secreted</location>
    </subcellularLocation>
</comment>
<dbReference type="PROSITE" id="PS51117">
    <property type="entry name" value="LAMININ_NTER"/>
    <property type="match status" value="1"/>
</dbReference>
<organism evidence="14 15">
    <name type="scientific">Brachionus calyciflorus</name>
    <dbReference type="NCBI Taxonomy" id="104777"/>
    <lineage>
        <taxon>Eukaryota</taxon>
        <taxon>Metazoa</taxon>
        <taxon>Spiralia</taxon>
        <taxon>Gnathifera</taxon>
        <taxon>Rotifera</taxon>
        <taxon>Eurotatoria</taxon>
        <taxon>Monogononta</taxon>
        <taxon>Pseudotrocha</taxon>
        <taxon>Ploima</taxon>
        <taxon>Brachionidae</taxon>
        <taxon>Brachionus</taxon>
    </lineage>
</organism>
<keyword evidence="15" id="KW-1185">Reference proteome</keyword>
<feature type="disulfide bond" evidence="8">
    <location>
        <begin position="896"/>
        <end position="908"/>
    </location>
</feature>
<feature type="domain" description="Laminin EGF-like" evidence="11">
    <location>
        <begin position="738"/>
        <end position="786"/>
    </location>
</feature>
<dbReference type="SMART" id="SM00281">
    <property type="entry name" value="LamB"/>
    <property type="match status" value="1"/>
</dbReference>
<feature type="domain" description="Laminin IV type A" evidence="12">
    <location>
        <begin position="527"/>
        <end position="703"/>
    </location>
</feature>
<dbReference type="SUPFAM" id="SSF57196">
    <property type="entry name" value="EGF/Laminin"/>
    <property type="match status" value="9"/>
</dbReference>
<evidence type="ECO:0000313" key="14">
    <source>
        <dbReference type="EMBL" id="CAF0708121.1"/>
    </source>
</evidence>
<evidence type="ECO:0000256" key="7">
    <source>
        <dbReference type="ARBA" id="ARBA00023292"/>
    </source>
</evidence>
<feature type="disulfide bond" evidence="8">
    <location>
        <begin position="400"/>
        <end position="412"/>
    </location>
</feature>
<dbReference type="CDD" id="cd00055">
    <property type="entry name" value="EGF_Lam"/>
    <property type="match status" value="9"/>
</dbReference>
<proteinExistence type="predicted"/>
<dbReference type="GO" id="GO:0005576">
    <property type="term" value="C:extracellular region"/>
    <property type="evidence" value="ECO:0007669"/>
    <property type="project" value="UniProtKB-SubCell"/>
</dbReference>
<keyword evidence="7 8" id="KW-0424">Laminin EGF-like domain</keyword>
<dbReference type="InterPro" id="IPR002049">
    <property type="entry name" value="LE_dom"/>
</dbReference>
<dbReference type="FunFam" id="2.10.25.10:FF:000067">
    <property type="entry name" value="Laminin subunit gamma 1"/>
    <property type="match status" value="2"/>
</dbReference>
<evidence type="ECO:0000259" key="11">
    <source>
        <dbReference type="PROSITE" id="PS50027"/>
    </source>
</evidence>
<feature type="disulfide bond" evidence="8">
    <location>
        <begin position="1013"/>
        <end position="1022"/>
    </location>
</feature>
<dbReference type="FunFam" id="2.10.25.10:FF:000580">
    <property type="entry name" value="Wing blister, isoform B"/>
    <property type="match status" value="1"/>
</dbReference>
<dbReference type="InterPro" id="IPR056863">
    <property type="entry name" value="LMN_ATRN_NET-like_EGF"/>
</dbReference>
<gene>
    <name evidence="14" type="ORF">OXX778_LOCUS560</name>
</gene>
<feature type="domain" description="Laminin N-terminal" evidence="13">
    <location>
        <begin position="35"/>
        <end position="283"/>
    </location>
</feature>
<keyword evidence="3 10" id="KW-0732">Signal</keyword>
<feature type="chain" id="PRO_5032430400" description="Laminin subunit gamma-1" evidence="10">
    <location>
        <begin position="26"/>
        <end position="1623"/>
    </location>
</feature>
<dbReference type="FunFam" id="2.60.120.260:FF:000018">
    <property type="entry name" value="Laminin subunit gamma 1"/>
    <property type="match status" value="1"/>
</dbReference>
<feature type="disulfide bond" evidence="8">
    <location>
        <begin position="947"/>
        <end position="964"/>
    </location>
</feature>
<dbReference type="FunFam" id="2.10.25.10:FF:000090">
    <property type="entry name" value="laminin subunit alpha"/>
    <property type="match status" value="1"/>
</dbReference>
<feature type="domain" description="Laminin EGF-like" evidence="11">
    <location>
        <begin position="400"/>
        <end position="446"/>
    </location>
</feature>
<dbReference type="InterPro" id="IPR000034">
    <property type="entry name" value="Laminin_IV"/>
</dbReference>
<dbReference type="GO" id="GO:0009887">
    <property type="term" value="P:animal organ morphogenesis"/>
    <property type="evidence" value="ECO:0007669"/>
    <property type="project" value="TreeGrafter"/>
</dbReference>
<dbReference type="Pfam" id="PF00055">
    <property type="entry name" value="Laminin_N"/>
    <property type="match status" value="1"/>
</dbReference>
<dbReference type="GO" id="GO:0009888">
    <property type="term" value="P:tissue development"/>
    <property type="evidence" value="ECO:0007669"/>
    <property type="project" value="TreeGrafter"/>
</dbReference>
<evidence type="ECO:0000256" key="5">
    <source>
        <dbReference type="ARBA" id="ARBA00023157"/>
    </source>
</evidence>
<keyword evidence="4" id="KW-0677">Repeat</keyword>
<dbReference type="PANTHER" id="PTHR10574">
    <property type="entry name" value="NETRIN/LAMININ-RELATED"/>
    <property type="match status" value="1"/>
</dbReference>
<dbReference type="FunFam" id="2.10.25.10:FF:000775">
    <property type="entry name" value="Predicted protein"/>
    <property type="match status" value="1"/>
</dbReference>
<feature type="disulfide bond" evidence="8">
    <location>
        <begin position="993"/>
        <end position="1005"/>
    </location>
</feature>
<feature type="coiled-coil region" evidence="9">
    <location>
        <begin position="1267"/>
        <end position="1379"/>
    </location>
</feature>
<dbReference type="Pfam" id="PF00052">
    <property type="entry name" value="Laminin_B"/>
    <property type="match status" value="1"/>
</dbReference>
<evidence type="ECO:0000259" key="13">
    <source>
        <dbReference type="PROSITE" id="PS51117"/>
    </source>
</evidence>
<dbReference type="FunFam" id="2.10.25.10:FF:000094">
    <property type="entry name" value="Laminin subunit alpha-2"/>
    <property type="match status" value="1"/>
</dbReference>
<dbReference type="InterPro" id="IPR008211">
    <property type="entry name" value="Laminin_N"/>
</dbReference>
<dbReference type="Proteomes" id="UP000663879">
    <property type="component" value="Unassembled WGS sequence"/>
</dbReference>
<feature type="coiled-coil region" evidence="9">
    <location>
        <begin position="1043"/>
        <end position="1166"/>
    </location>
</feature>
<evidence type="ECO:0008006" key="16">
    <source>
        <dbReference type="Google" id="ProtNLM"/>
    </source>
</evidence>
<feature type="domain" description="Laminin EGF-like" evidence="11">
    <location>
        <begin position="993"/>
        <end position="1038"/>
    </location>
</feature>
<feature type="disulfide bond" evidence="8">
    <location>
        <begin position="898"/>
        <end position="915"/>
    </location>
</feature>
<evidence type="ECO:0000313" key="15">
    <source>
        <dbReference type="Proteomes" id="UP000663879"/>
    </source>
</evidence>
<evidence type="ECO:0000259" key="12">
    <source>
        <dbReference type="PROSITE" id="PS51115"/>
    </source>
</evidence>